<dbReference type="Pfam" id="PF11514">
    <property type="entry name" value="DUF3219"/>
    <property type="match status" value="1"/>
</dbReference>
<reference evidence="1 2" key="1">
    <citation type="submission" date="2016-08" db="EMBL/GenBank/DDBJ databases">
        <title>Genome sequencing of Paenibacillus sp. TI45-13ar, isolated from Korean traditional nuruk.</title>
        <authorList>
            <person name="Kim S.-J."/>
        </authorList>
    </citation>
    <scope>NUCLEOTIDE SEQUENCE [LARGE SCALE GENOMIC DNA]</scope>
    <source>
        <strain evidence="1 2">TI45-13ar</strain>
    </source>
</reference>
<accession>A0A1E3L250</accession>
<dbReference type="Proteomes" id="UP000094578">
    <property type="component" value="Unassembled WGS sequence"/>
</dbReference>
<proteinExistence type="predicted"/>
<evidence type="ECO:0008006" key="3">
    <source>
        <dbReference type="Google" id="ProtNLM"/>
    </source>
</evidence>
<comment type="caution">
    <text evidence="1">The sequence shown here is derived from an EMBL/GenBank/DDBJ whole genome shotgun (WGS) entry which is preliminary data.</text>
</comment>
<dbReference type="RefSeq" id="WP_083243540.1">
    <property type="nucleotide sequence ID" value="NZ_MDER01000046.1"/>
</dbReference>
<dbReference type="SUPFAM" id="SSF159173">
    <property type="entry name" value="YkvR-like"/>
    <property type="match status" value="1"/>
</dbReference>
<gene>
    <name evidence="1" type="ORF">PTI45_02787</name>
</gene>
<sequence length="107" mass="12379">MSIRSTEAIPVYLDTLQLNALQFQHEQVSHSIQEKSRHLLTFDFVITGNQEYHDVTSHLYGQTFDVKVPSHDLHFKGTIHNYSTSVPKLTTEEDTVNVHLELMEIQE</sequence>
<dbReference type="EMBL" id="MDER01000046">
    <property type="protein sequence ID" value="ODP27764.1"/>
    <property type="molecule type" value="Genomic_DNA"/>
</dbReference>
<evidence type="ECO:0000313" key="1">
    <source>
        <dbReference type="EMBL" id="ODP27764.1"/>
    </source>
</evidence>
<dbReference type="STRING" id="1886670.PTI45_02787"/>
<protein>
    <recommendedName>
        <fullName evidence="3">DUF3219 domain-containing protein</fullName>
    </recommendedName>
</protein>
<keyword evidence="2" id="KW-1185">Reference proteome</keyword>
<dbReference type="Gene3D" id="2.40.30.80">
    <property type="entry name" value="YkvR-like"/>
    <property type="match status" value="1"/>
</dbReference>
<organism evidence="1 2">
    <name type="scientific">Paenibacillus nuruki</name>
    <dbReference type="NCBI Taxonomy" id="1886670"/>
    <lineage>
        <taxon>Bacteria</taxon>
        <taxon>Bacillati</taxon>
        <taxon>Bacillota</taxon>
        <taxon>Bacilli</taxon>
        <taxon>Bacillales</taxon>
        <taxon>Paenibacillaceae</taxon>
        <taxon>Paenibacillus</taxon>
    </lineage>
</organism>
<dbReference type="AlphaFoldDB" id="A0A1E3L250"/>
<name>A0A1E3L250_9BACL</name>
<evidence type="ECO:0000313" key="2">
    <source>
        <dbReference type="Proteomes" id="UP000094578"/>
    </source>
</evidence>
<dbReference type="InterPro" id="IPR021596">
    <property type="entry name" value="DUF3219"/>
</dbReference>
<dbReference type="InterPro" id="IPR023105">
    <property type="entry name" value="YkvR-like_sf"/>
</dbReference>